<dbReference type="InterPro" id="IPR011990">
    <property type="entry name" value="TPR-like_helical_dom_sf"/>
</dbReference>
<dbReference type="AlphaFoldDB" id="A0A067DIZ1"/>
<dbReference type="EMBL" id="KK787793">
    <property type="protein sequence ID" value="KDO38577.1"/>
    <property type="molecule type" value="Genomic_DNA"/>
</dbReference>
<organism evidence="1 2">
    <name type="scientific">Citrus sinensis</name>
    <name type="common">Sweet orange</name>
    <name type="synonym">Citrus aurantium var. sinensis</name>
    <dbReference type="NCBI Taxonomy" id="2711"/>
    <lineage>
        <taxon>Eukaryota</taxon>
        <taxon>Viridiplantae</taxon>
        <taxon>Streptophyta</taxon>
        <taxon>Embryophyta</taxon>
        <taxon>Tracheophyta</taxon>
        <taxon>Spermatophyta</taxon>
        <taxon>Magnoliopsida</taxon>
        <taxon>eudicotyledons</taxon>
        <taxon>Gunneridae</taxon>
        <taxon>Pentapetalae</taxon>
        <taxon>rosids</taxon>
        <taxon>malvids</taxon>
        <taxon>Sapindales</taxon>
        <taxon>Rutaceae</taxon>
        <taxon>Aurantioideae</taxon>
        <taxon>Citrus</taxon>
    </lineage>
</organism>
<feature type="non-terminal residue" evidence="1">
    <location>
        <position position="1"/>
    </location>
</feature>
<protein>
    <submittedName>
        <fullName evidence="1">Uncharacterized protein</fullName>
    </submittedName>
</protein>
<name>A0A067DIZ1_CITSI</name>
<evidence type="ECO:0000313" key="1">
    <source>
        <dbReference type="EMBL" id="KDO38576.1"/>
    </source>
</evidence>
<dbReference type="EMBL" id="KK787793">
    <property type="protein sequence ID" value="KDO38576.1"/>
    <property type="molecule type" value="Genomic_DNA"/>
</dbReference>
<dbReference type="PANTHER" id="PTHR26312">
    <property type="entry name" value="TETRATRICOPEPTIDE REPEAT PROTEIN 5"/>
    <property type="match status" value="1"/>
</dbReference>
<dbReference type="Proteomes" id="UP000027120">
    <property type="component" value="Unassembled WGS sequence"/>
</dbReference>
<dbReference type="PANTHER" id="PTHR26312:SF217">
    <property type="entry name" value="N-ACETYLGLUCOSAMINE TRANSFERASE, OGT PROTEIN, PUTATIVE-RELATED"/>
    <property type="match status" value="1"/>
</dbReference>
<proteinExistence type="predicted"/>
<gene>
    <name evidence="1" type="ORF">CISIN_1g0138001mg</name>
</gene>
<dbReference type="Gene3D" id="1.25.40.10">
    <property type="entry name" value="Tetratricopeptide repeat domain"/>
    <property type="match status" value="1"/>
</dbReference>
<keyword evidence="2" id="KW-1185">Reference proteome</keyword>
<sequence>SKGDLEGAEEYFSRAILANPGDGEIMSQYAKLVWELHHDHDKALCYFERAVQASPADSHVLAAYACFLWETEEDEDDSKSSDQFQQVAPIRQGAVTTANVYA</sequence>
<evidence type="ECO:0000313" key="2">
    <source>
        <dbReference type="Proteomes" id="UP000027120"/>
    </source>
</evidence>
<reference evidence="1 2" key="1">
    <citation type="submission" date="2014-04" db="EMBL/GenBank/DDBJ databases">
        <authorList>
            <consortium name="International Citrus Genome Consortium"/>
            <person name="Gmitter F."/>
            <person name="Chen C."/>
            <person name="Farmerie W."/>
            <person name="Harkins T."/>
            <person name="Desany B."/>
            <person name="Mohiuddin M."/>
            <person name="Kodira C."/>
            <person name="Borodovsky M."/>
            <person name="Lomsadze A."/>
            <person name="Burns P."/>
            <person name="Jenkins J."/>
            <person name="Prochnik S."/>
            <person name="Shu S."/>
            <person name="Chapman J."/>
            <person name="Pitluck S."/>
            <person name="Schmutz J."/>
            <person name="Rokhsar D."/>
        </authorList>
    </citation>
    <scope>NUCLEOTIDE SEQUENCE</scope>
</reference>
<accession>A0A067DIZ1</accession>
<dbReference type="SUPFAM" id="SSF48452">
    <property type="entry name" value="TPR-like"/>
    <property type="match status" value="1"/>
</dbReference>